<feature type="transmembrane region" description="Helical" evidence="1">
    <location>
        <begin position="104"/>
        <end position="125"/>
    </location>
</feature>
<reference evidence="2" key="2">
    <citation type="journal article" date="2021" name="PeerJ">
        <title>Extensive microbial diversity within the chicken gut microbiome revealed by metagenomics and culture.</title>
        <authorList>
            <person name="Gilroy R."/>
            <person name="Ravi A."/>
            <person name="Getino M."/>
            <person name="Pursley I."/>
            <person name="Horton D.L."/>
            <person name="Alikhan N.F."/>
            <person name="Baker D."/>
            <person name="Gharbi K."/>
            <person name="Hall N."/>
            <person name="Watson M."/>
            <person name="Adriaenssens E.M."/>
            <person name="Foster-Nyarko E."/>
            <person name="Jarju S."/>
            <person name="Secka A."/>
            <person name="Antonio M."/>
            <person name="Oren A."/>
            <person name="Chaudhuri R.R."/>
            <person name="La Ragione R."/>
            <person name="Hildebrand F."/>
            <person name="Pallen M.J."/>
        </authorList>
    </citation>
    <scope>NUCLEOTIDE SEQUENCE</scope>
    <source>
        <strain evidence="2">C6-149</strain>
    </source>
</reference>
<reference evidence="2" key="1">
    <citation type="submission" date="2020-10" db="EMBL/GenBank/DDBJ databases">
        <authorList>
            <person name="Gilroy R."/>
        </authorList>
    </citation>
    <scope>NUCLEOTIDE SEQUENCE</scope>
    <source>
        <strain evidence="2">C6-149</strain>
    </source>
</reference>
<sequence length="126" mass="14130">MIKENDKSISNEMDKVEITIGKILRIGVLISAIIMLFGFILYLTKHSTGYINDSFPTTLTDIFIGLASLKPAAVMMFGLFCLILTPVLRVAVSIYAFYVEKDHLYVWITTLVLVILIIALCLGHYL</sequence>
<accession>A0A9D9E4M4</accession>
<gene>
    <name evidence="2" type="ORF">IAA89_02645</name>
</gene>
<dbReference type="AlphaFoldDB" id="A0A9D9E4M4"/>
<name>A0A9D9E4M4_9LACO</name>
<feature type="transmembrane region" description="Helical" evidence="1">
    <location>
        <begin position="23"/>
        <end position="42"/>
    </location>
</feature>
<protein>
    <submittedName>
        <fullName evidence="2">DUF1634 domain-containing protein</fullName>
    </submittedName>
</protein>
<feature type="transmembrane region" description="Helical" evidence="1">
    <location>
        <begin position="62"/>
        <end position="92"/>
    </location>
</feature>
<proteinExistence type="predicted"/>
<keyword evidence="1" id="KW-0472">Membrane</keyword>
<keyword evidence="1" id="KW-0812">Transmembrane</keyword>
<evidence type="ECO:0000256" key="1">
    <source>
        <dbReference type="SAM" id="Phobius"/>
    </source>
</evidence>
<evidence type="ECO:0000313" key="2">
    <source>
        <dbReference type="EMBL" id="MBO8441327.1"/>
    </source>
</evidence>
<dbReference type="InterPro" id="IPR012861">
    <property type="entry name" value="DUF1634"/>
</dbReference>
<dbReference type="Pfam" id="PF07843">
    <property type="entry name" value="DUF1634"/>
    <property type="match status" value="1"/>
</dbReference>
<evidence type="ECO:0000313" key="3">
    <source>
        <dbReference type="Proteomes" id="UP000823614"/>
    </source>
</evidence>
<keyword evidence="1" id="KW-1133">Transmembrane helix</keyword>
<organism evidence="2 3">
    <name type="scientific">Candidatus Gallilactobacillus intestinavium</name>
    <dbReference type="NCBI Taxonomy" id="2840838"/>
    <lineage>
        <taxon>Bacteria</taxon>
        <taxon>Bacillati</taxon>
        <taxon>Bacillota</taxon>
        <taxon>Bacilli</taxon>
        <taxon>Lactobacillales</taxon>
        <taxon>Lactobacillaceae</taxon>
        <taxon>Lactobacillaceae incertae sedis</taxon>
        <taxon>Candidatus Gallilactobacillus</taxon>
    </lineage>
</organism>
<dbReference type="Proteomes" id="UP000823614">
    <property type="component" value="Unassembled WGS sequence"/>
</dbReference>
<comment type="caution">
    <text evidence="2">The sequence shown here is derived from an EMBL/GenBank/DDBJ whole genome shotgun (WGS) entry which is preliminary data.</text>
</comment>
<dbReference type="EMBL" id="JADIMP010000050">
    <property type="protein sequence ID" value="MBO8441327.1"/>
    <property type="molecule type" value="Genomic_DNA"/>
</dbReference>